<protein>
    <submittedName>
        <fullName evidence="1">Uncharacterized protein</fullName>
    </submittedName>
</protein>
<name>A0A7J0DQL8_9ERIC</name>
<dbReference type="EMBL" id="BJWL01000347">
    <property type="protein sequence ID" value="GFS40360.1"/>
    <property type="molecule type" value="Genomic_DNA"/>
</dbReference>
<dbReference type="AlphaFoldDB" id="A0A7J0DQL8"/>
<evidence type="ECO:0000313" key="2">
    <source>
        <dbReference type="Proteomes" id="UP000585474"/>
    </source>
</evidence>
<organism evidence="1 2">
    <name type="scientific">Actinidia rufa</name>
    <dbReference type="NCBI Taxonomy" id="165716"/>
    <lineage>
        <taxon>Eukaryota</taxon>
        <taxon>Viridiplantae</taxon>
        <taxon>Streptophyta</taxon>
        <taxon>Embryophyta</taxon>
        <taxon>Tracheophyta</taxon>
        <taxon>Spermatophyta</taxon>
        <taxon>Magnoliopsida</taxon>
        <taxon>eudicotyledons</taxon>
        <taxon>Gunneridae</taxon>
        <taxon>Pentapetalae</taxon>
        <taxon>asterids</taxon>
        <taxon>Ericales</taxon>
        <taxon>Actinidiaceae</taxon>
        <taxon>Actinidia</taxon>
    </lineage>
</organism>
<comment type="caution">
    <text evidence="1">The sequence shown here is derived from an EMBL/GenBank/DDBJ whole genome shotgun (WGS) entry which is preliminary data.</text>
</comment>
<dbReference type="Proteomes" id="UP000585474">
    <property type="component" value="Unassembled WGS sequence"/>
</dbReference>
<proteinExistence type="predicted"/>
<accession>A0A7J0DQL8</accession>
<dbReference type="PANTHER" id="PTHR47592">
    <property type="entry name" value="PBF68 PROTEIN"/>
    <property type="match status" value="1"/>
</dbReference>
<evidence type="ECO:0000313" key="1">
    <source>
        <dbReference type="EMBL" id="GFS40360.1"/>
    </source>
</evidence>
<sequence length="313" mass="35247">MTTEMIDNSGIAEMIAEMTQNEQNMNRAPLAMGANVGLAIPAALMAPLPTNIPDAPVVSKGKTNREVITARDAWRHADFLCRNYVLNGLDNTLYNVYCANTTAKELWKSLEKKYKTEDAGVILHEIHVEGMQLSETFQVAAMIEKLSPSWKDFKNYLKHKRKEMNLEDLIVRLRIEEDNKFFEKKENQDWQYKSKANIVEHGQSSKGQSSKTKMKKFQNFGVKNKGNFKFTRRQMPNNRKAAGNPTGHWLEGGMDSALAGSQQRFGAMFGGLYWRLLAVVCDDNGEGWSPMVVGVDSLWFMVVLIWGGGSNGV</sequence>
<gene>
    <name evidence="1" type="ORF">Acr_00g0068100</name>
</gene>
<dbReference type="OrthoDB" id="1740512at2759"/>
<keyword evidence="2" id="KW-1185">Reference proteome</keyword>
<reference evidence="2" key="1">
    <citation type="submission" date="2019-07" db="EMBL/GenBank/DDBJ databases">
        <title>De Novo Assembly of kiwifruit Actinidia rufa.</title>
        <authorList>
            <person name="Sugita-Konishi S."/>
            <person name="Sato K."/>
            <person name="Mori E."/>
            <person name="Abe Y."/>
            <person name="Kisaki G."/>
            <person name="Hamano K."/>
            <person name="Suezawa K."/>
            <person name="Otani M."/>
            <person name="Fukuda T."/>
            <person name="Manabe T."/>
            <person name="Gomi K."/>
            <person name="Tabuchi M."/>
            <person name="Akimitsu K."/>
            <person name="Kataoka I."/>
        </authorList>
    </citation>
    <scope>NUCLEOTIDE SEQUENCE [LARGE SCALE GENOMIC DNA]</scope>
    <source>
        <strain evidence="2">cv. Fuchu</strain>
    </source>
</reference>